<dbReference type="OrthoDB" id="3538998at2759"/>
<dbReference type="AlphaFoldDB" id="A0A067TB12"/>
<organism evidence="2 3">
    <name type="scientific">Galerina marginata (strain CBS 339.88)</name>
    <dbReference type="NCBI Taxonomy" id="685588"/>
    <lineage>
        <taxon>Eukaryota</taxon>
        <taxon>Fungi</taxon>
        <taxon>Dikarya</taxon>
        <taxon>Basidiomycota</taxon>
        <taxon>Agaricomycotina</taxon>
        <taxon>Agaricomycetes</taxon>
        <taxon>Agaricomycetidae</taxon>
        <taxon>Agaricales</taxon>
        <taxon>Agaricineae</taxon>
        <taxon>Strophariaceae</taxon>
        <taxon>Galerina</taxon>
    </lineage>
</organism>
<sequence length="196" mass="19794">MQFGKHPFWGAYQHHPRGGSCSKNQTNVIDPIEGGQAVVGCECCAFSGVISSFDNFCPTTDPAVTGLVHLNTSQTSITSFSTCSPYLSQFNCTADLGFSSAAVGGTFLRPDNLPATGTATLTNVPGTVTAPASGTVFTYTNNAQVYTISAANVGGGRGVSGSGSGTMQGNSAGKAALNGVMVLVVMVGAVALLGRV</sequence>
<evidence type="ECO:0000313" key="3">
    <source>
        <dbReference type="Proteomes" id="UP000027222"/>
    </source>
</evidence>
<dbReference type="EMBL" id="KL142377">
    <property type="protein sequence ID" value="KDR77074.1"/>
    <property type="molecule type" value="Genomic_DNA"/>
</dbReference>
<dbReference type="HOGENOM" id="CLU_1390321_0_0_1"/>
<evidence type="ECO:0000256" key="1">
    <source>
        <dbReference type="SAM" id="Phobius"/>
    </source>
</evidence>
<name>A0A067TB12_GALM3</name>
<keyword evidence="1" id="KW-0812">Transmembrane</keyword>
<feature type="transmembrane region" description="Helical" evidence="1">
    <location>
        <begin position="175"/>
        <end position="194"/>
    </location>
</feature>
<proteinExistence type="predicted"/>
<keyword evidence="3" id="KW-1185">Reference proteome</keyword>
<keyword evidence="1" id="KW-1133">Transmembrane helix</keyword>
<dbReference type="Proteomes" id="UP000027222">
    <property type="component" value="Unassembled WGS sequence"/>
</dbReference>
<reference evidence="3" key="1">
    <citation type="journal article" date="2014" name="Proc. Natl. Acad. Sci. U.S.A.">
        <title>Extensive sampling of basidiomycete genomes demonstrates inadequacy of the white-rot/brown-rot paradigm for wood decay fungi.</title>
        <authorList>
            <person name="Riley R."/>
            <person name="Salamov A.A."/>
            <person name="Brown D.W."/>
            <person name="Nagy L.G."/>
            <person name="Floudas D."/>
            <person name="Held B.W."/>
            <person name="Levasseur A."/>
            <person name="Lombard V."/>
            <person name="Morin E."/>
            <person name="Otillar R."/>
            <person name="Lindquist E.A."/>
            <person name="Sun H."/>
            <person name="LaButti K.M."/>
            <person name="Schmutz J."/>
            <person name="Jabbour D."/>
            <person name="Luo H."/>
            <person name="Baker S.E."/>
            <person name="Pisabarro A.G."/>
            <person name="Walton J.D."/>
            <person name="Blanchette R.A."/>
            <person name="Henrissat B."/>
            <person name="Martin F."/>
            <person name="Cullen D."/>
            <person name="Hibbett D.S."/>
            <person name="Grigoriev I.V."/>
        </authorList>
    </citation>
    <scope>NUCLEOTIDE SEQUENCE [LARGE SCALE GENOMIC DNA]</scope>
    <source>
        <strain evidence="3">CBS 339.88</strain>
    </source>
</reference>
<evidence type="ECO:0000313" key="2">
    <source>
        <dbReference type="EMBL" id="KDR77074.1"/>
    </source>
</evidence>
<protein>
    <submittedName>
        <fullName evidence="2">Uncharacterized protein</fullName>
    </submittedName>
</protein>
<gene>
    <name evidence="2" type="ORF">GALMADRAFT_1327321</name>
</gene>
<keyword evidence="1" id="KW-0472">Membrane</keyword>
<accession>A0A067TB12</accession>